<organism evidence="2 3">
    <name type="scientific">Flavobacterium resistens</name>
    <dbReference type="NCBI Taxonomy" id="443612"/>
    <lineage>
        <taxon>Bacteria</taxon>
        <taxon>Pseudomonadati</taxon>
        <taxon>Bacteroidota</taxon>
        <taxon>Flavobacteriia</taxon>
        <taxon>Flavobacteriales</taxon>
        <taxon>Flavobacteriaceae</taxon>
        <taxon>Flavobacterium</taxon>
    </lineage>
</organism>
<proteinExistence type="predicted"/>
<keyword evidence="4" id="KW-1185">Reference proteome</keyword>
<evidence type="ECO:0000313" key="2">
    <source>
        <dbReference type="EMBL" id="SMO62665.1"/>
    </source>
</evidence>
<dbReference type="GO" id="GO:0003677">
    <property type="term" value="F:DNA binding"/>
    <property type="evidence" value="ECO:0007669"/>
    <property type="project" value="InterPro"/>
</dbReference>
<dbReference type="AlphaFoldDB" id="A0A521CTD2"/>
<reference evidence="2 3" key="1">
    <citation type="submission" date="2017-05" db="EMBL/GenBank/DDBJ databases">
        <authorList>
            <person name="Varghese N."/>
            <person name="Submissions S."/>
        </authorList>
    </citation>
    <scope>NUCLEOTIDE SEQUENCE [LARGE SCALE GENOMIC DNA]</scope>
    <source>
        <strain evidence="2 3">DSM 19382</strain>
    </source>
</reference>
<protein>
    <submittedName>
        <fullName evidence="1">XRE family transcriptional regulator</fullName>
    </submittedName>
</protein>
<dbReference type="Proteomes" id="UP000317289">
    <property type="component" value="Unassembled WGS sequence"/>
</dbReference>
<dbReference type="EMBL" id="WKKG01000001">
    <property type="protein sequence ID" value="MRX66961.1"/>
    <property type="molecule type" value="Genomic_DNA"/>
</dbReference>
<gene>
    <name evidence="1" type="ORF">GJU42_03180</name>
    <name evidence="2" type="ORF">SAMN06265349_102891</name>
</gene>
<evidence type="ECO:0000313" key="1">
    <source>
        <dbReference type="EMBL" id="MRX66961.1"/>
    </source>
</evidence>
<name>A0A521CTD2_9FLAO</name>
<dbReference type="RefSeq" id="WP_142450531.1">
    <property type="nucleotide sequence ID" value="NZ_FXTA01000002.1"/>
</dbReference>
<dbReference type="Gene3D" id="1.10.260.40">
    <property type="entry name" value="lambda repressor-like DNA-binding domains"/>
    <property type="match status" value="1"/>
</dbReference>
<evidence type="ECO:0000313" key="3">
    <source>
        <dbReference type="Proteomes" id="UP000317289"/>
    </source>
</evidence>
<dbReference type="Proteomes" id="UP000468990">
    <property type="component" value="Unassembled WGS sequence"/>
</dbReference>
<accession>A0A521CTD2</accession>
<dbReference type="OrthoDB" id="1363470at2"/>
<evidence type="ECO:0000313" key="4">
    <source>
        <dbReference type="Proteomes" id="UP000468990"/>
    </source>
</evidence>
<dbReference type="InterPro" id="IPR010982">
    <property type="entry name" value="Lambda_DNA-bd_dom_sf"/>
</dbReference>
<dbReference type="EMBL" id="FXTA01000002">
    <property type="protein sequence ID" value="SMO62665.1"/>
    <property type="molecule type" value="Genomic_DNA"/>
</dbReference>
<reference evidence="1 4" key="2">
    <citation type="submission" date="2019-11" db="EMBL/GenBank/DDBJ databases">
        <title>Flavobacterium resistens genome.</title>
        <authorList>
            <person name="Wilson V.M."/>
            <person name="Newman J.D."/>
        </authorList>
    </citation>
    <scope>NUCLEOTIDE SEQUENCE [LARGE SCALE GENOMIC DNA]</scope>
    <source>
        <strain evidence="1 4">DSM 19382</strain>
    </source>
</reference>
<sequence length="80" mass="9290">MQNQLEEIKKEVTKRIRLEFEKKFQGNKRQFAKKAGCDEKTIRLLLDFGQGMTLNLLFKLAFALDISASDLIKDLSLIEE</sequence>
<dbReference type="SUPFAM" id="SSF47413">
    <property type="entry name" value="lambda repressor-like DNA-binding domains"/>
    <property type="match status" value="1"/>
</dbReference>